<dbReference type="FunFam" id="3.40.309.10:FF:000012">
    <property type="entry name" value="Betaine aldehyde dehydrogenase"/>
    <property type="match status" value="1"/>
</dbReference>
<dbReference type="RefSeq" id="WP_151118115.1">
    <property type="nucleotide sequence ID" value="NZ_CP042582.1"/>
</dbReference>
<dbReference type="Gene3D" id="3.40.309.10">
    <property type="entry name" value="Aldehyde Dehydrogenase, Chain A, domain 2"/>
    <property type="match status" value="1"/>
</dbReference>
<dbReference type="EMBL" id="CP042582">
    <property type="protein sequence ID" value="QEX22652.1"/>
    <property type="molecule type" value="Genomic_DNA"/>
</dbReference>
<proteinExistence type="inferred from homology"/>
<dbReference type="FunFam" id="3.40.605.10:FF:000026">
    <property type="entry name" value="Aldehyde dehydrogenase, putative"/>
    <property type="match status" value="1"/>
</dbReference>
<dbReference type="OrthoDB" id="9772584at2"/>
<dbReference type="Pfam" id="PF00171">
    <property type="entry name" value="Aldedh"/>
    <property type="match status" value="1"/>
</dbReference>
<dbReference type="Gene3D" id="3.40.605.10">
    <property type="entry name" value="Aldehyde Dehydrogenase, Chain A, domain 1"/>
    <property type="match status" value="1"/>
</dbReference>
<dbReference type="KEGG" id="hadh:FRZ61_25840"/>
<accession>A0A5J6MY29</accession>
<organism evidence="7 8">
    <name type="scientific">Hypericibacter adhaerens</name>
    <dbReference type="NCBI Taxonomy" id="2602016"/>
    <lineage>
        <taxon>Bacteria</taxon>
        <taxon>Pseudomonadati</taxon>
        <taxon>Pseudomonadota</taxon>
        <taxon>Alphaproteobacteria</taxon>
        <taxon>Rhodospirillales</taxon>
        <taxon>Dongiaceae</taxon>
        <taxon>Hypericibacter</taxon>
    </lineage>
</organism>
<evidence type="ECO:0000256" key="5">
    <source>
        <dbReference type="RuleBase" id="RU003345"/>
    </source>
</evidence>
<evidence type="ECO:0000256" key="1">
    <source>
        <dbReference type="ARBA" id="ARBA00009986"/>
    </source>
</evidence>
<dbReference type="AlphaFoldDB" id="A0A5J6MY29"/>
<evidence type="ECO:0000259" key="6">
    <source>
        <dbReference type="Pfam" id="PF00171"/>
    </source>
</evidence>
<evidence type="ECO:0000256" key="4">
    <source>
        <dbReference type="PROSITE-ProRule" id="PRU10007"/>
    </source>
</evidence>
<dbReference type="InterPro" id="IPR016161">
    <property type="entry name" value="Ald_DH/histidinol_DH"/>
</dbReference>
<dbReference type="Proteomes" id="UP000325797">
    <property type="component" value="Chromosome"/>
</dbReference>
<evidence type="ECO:0000256" key="3">
    <source>
        <dbReference type="ARBA" id="ARBA00023097"/>
    </source>
</evidence>
<evidence type="ECO:0000313" key="8">
    <source>
        <dbReference type="Proteomes" id="UP000325797"/>
    </source>
</evidence>
<dbReference type="GO" id="GO:0016620">
    <property type="term" value="F:oxidoreductase activity, acting on the aldehyde or oxo group of donors, NAD or NADP as acceptor"/>
    <property type="evidence" value="ECO:0007669"/>
    <property type="project" value="InterPro"/>
</dbReference>
<dbReference type="InterPro" id="IPR029510">
    <property type="entry name" value="Ald_DH_CS_GLU"/>
</dbReference>
<keyword evidence="8" id="KW-1185">Reference proteome</keyword>
<dbReference type="InterPro" id="IPR015590">
    <property type="entry name" value="Aldehyde_DH_dom"/>
</dbReference>
<evidence type="ECO:0000256" key="2">
    <source>
        <dbReference type="ARBA" id="ARBA00023002"/>
    </source>
</evidence>
<comment type="similarity">
    <text evidence="1 5">Belongs to the aldehyde dehydrogenase family.</text>
</comment>
<dbReference type="InterPro" id="IPR016163">
    <property type="entry name" value="Ald_DH_C"/>
</dbReference>
<feature type="active site" evidence="4">
    <location>
        <position position="250"/>
    </location>
</feature>
<dbReference type="PANTHER" id="PTHR11699">
    <property type="entry name" value="ALDEHYDE DEHYDROGENASE-RELATED"/>
    <property type="match status" value="1"/>
</dbReference>
<dbReference type="SUPFAM" id="SSF53720">
    <property type="entry name" value="ALDH-like"/>
    <property type="match status" value="1"/>
</dbReference>
<evidence type="ECO:0000313" key="7">
    <source>
        <dbReference type="EMBL" id="QEX22652.1"/>
    </source>
</evidence>
<dbReference type="PROSITE" id="PS00687">
    <property type="entry name" value="ALDEHYDE_DEHYDR_GLU"/>
    <property type="match status" value="1"/>
</dbReference>
<dbReference type="InterPro" id="IPR016162">
    <property type="entry name" value="Ald_DH_N"/>
</dbReference>
<keyword evidence="3" id="KW-0558">Oxidation</keyword>
<keyword evidence="2 5" id="KW-0560">Oxidoreductase</keyword>
<name>A0A5J6MY29_9PROT</name>
<sequence length="496" mass="52670">MRTYRNWIDGAWASDSGAMIERHSPAHGALLARFQASGPDHVAAAVTAARRAFDRRGGWPSFPASQRAGLLQKLADLMERDAERLAVIEAEEVGKPIRFARGEVAGSIELTRYAGALAWQISGDVFSHLGDDKLGLVTREPRGVVGMIIPWNFPLVTLFQKLPFALAAGCSVVVKPSELTSGTALEVAALSAEAGFPAGVINIVTGTGSDVGEALTDHPGIDMMSFTGSTAVGKRIAGKAGAALKRVALELGGKAANTVFADADLEAALDGVLFGMILNQGEECCAGSRLLVEQSIARDFVERLVERARKIVVGMPLDERTDIGALIHEQHLEKVLGYIAKGQAEGAQLAIGGDRLRRDGLEKGFFVGPTVLTRVTPAMTVFREEIFGPVLTVTPFDGVEQAVALANDTAFGLANGLWTKDVDKALQVSKRLKSGTVYVNTYLETAPQLPFGGFKQSGIGRENGLDGLLEFTEVKSTFVKLGARPPALPHVHAGPR</sequence>
<protein>
    <submittedName>
        <fullName evidence="7">Sorbosone dehydrogenase</fullName>
    </submittedName>
</protein>
<feature type="domain" description="Aldehyde dehydrogenase" evidence="6">
    <location>
        <begin position="12"/>
        <end position="476"/>
    </location>
</feature>
<dbReference type="FunFam" id="3.40.605.10:FF:000007">
    <property type="entry name" value="NAD/NADP-dependent betaine aldehyde dehydrogenase"/>
    <property type="match status" value="1"/>
</dbReference>
<gene>
    <name evidence="7" type="ORF">FRZ61_25840</name>
</gene>
<reference evidence="7 8" key="1">
    <citation type="submission" date="2019-08" db="EMBL/GenBank/DDBJ databases">
        <title>Hyperibacter terrae gen. nov., sp. nov. and Hyperibacter viscosus sp. nov., two new members in the family Rhodospirillaceae isolated from the rhizosphere of Hypericum perforatum.</title>
        <authorList>
            <person name="Noviana Z."/>
        </authorList>
    </citation>
    <scope>NUCLEOTIDE SEQUENCE [LARGE SCALE GENOMIC DNA]</scope>
    <source>
        <strain evidence="7 8">R5959</strain>
    </source>
</reference>